<dbReference type="GO" id="GO:0007131">
    <property type="term" value="P:reciprocal meiotic recombination"/>
    <property type="evidence" value="ECO:0007669"/>
    <property type="project" value="TreeGrafter"/>
</dbReference>
<dbReference type="GO" id="GO:0000724">
    <property type="term" value="P:double-strand break repair via homologous recombination"/>
    <property type="evidence" value="ECO:0007669"/>
    <property type="project" value="TreeGrafter"/>
</dbReference>
<name>A0AAD8AAU5_DIPPU</name>
<sequence>MMNYSALPRKGTDAYNEIINNTALLATGIDSLDTILEGGLLTGKIYEICGLSGSGKTQLCLTISNNVAHNFKQQLYYIDSKGDFSGKRIQEMLEAKNCEDEVVGAVMERIKVTRINNIYEALSFLHHLKNNLQHEQDGQHSLRIVILDSISVLFFPFIGENFNEGLSLMQQLANIIKYIVTEYHLAFLIVNLATRIDDDAAAATGEGYCQLSNRGTTVIEGMRPAIGKSWLDVPCTRLMIHKINSGEMRQITVVKSTYLPTEKQCKMEIKARGIVAI</sequence>
<evidence type="ECO:0000256" key="1">
    <source>
        <dbReference type="ARBA" id="ARBA00004123"/>
    </source>
</evidence>
<dbReference type="PANTHER" id="PTHR46457">
    <property type="entry name" value="DNA REPAIR PROTEIN RAD51 HOMOLOG 4"/>
    <property type="match status" value="1"/>
</dbReference>
<keyword evidence="5" id="KW-0067">ATP-binding</keyword>
<dbReference type="GO" id="GO:0003697">
    <property type="term" value="F:single-stranded DNA binding"/>
    <property type="evidence" value="ECO:0007669"/>
    <property type="project" value="TreeGrafter"/>
</dbReference>
<dbReference type="SUPFAM" id="SSF52540">
    <property type="entry name" value="P-loop containing nucleoside triphosphate hydrolases"/>
    <property type="match status" value="1"/>
</dbReference>
<evidence type="ECO:0000313" key="11">
    <source>
        <dbReference type="EMBL" id="KAJ9595701.1"/>
    </source>
</evidence>
<accession>A0AAD8AAU5</accession>
<dbReference type="Pfam" id="PF08423">
    <property type="entry name" value="Rad51"/>
    <property type="match status" value="1"/>
</dbReference>
<reference evidence="11" key="1">
    <citation type="journal article" date="2023" name="IScience">
        <title>Live-bearing cockroach genome reveals convergent evolutionary mechanisms linked to viviparity in insects and beyond.</title>
        <authorList>
            <person name="Fouks B."/>
            <person name="Harrison M.C."/>
            <person name="Mikhailova A.A."/>
            <person name="Marchal E."/>
            <person name="English S."/>
            <person name="Carruthers M."/>
            <person name="Jennings E.C."/>
            <person name="Chiamaka E.L."/>
            <person name="Frigard R.A."/>
            <person name="Pippel M."/>
            <person name="Attardo G.M."/>
            <person name="Benoit J.B."/>
            <person name="Bornberg-Bauer E."/>
            <person name="Tobe S.S."/>
        </authorList>
    </citation>
    <scope>NUCLEOTIDE SEQUENCE</scope>
    <source>
        <strain evidence="11">Stay&amp;Tobe</strain>
    </source>
</reference>
<keyword evidence="12" id="KW-1185">Reference proteome</keyword>
<dbReference type="Gene3D" id="3.40.50.300">
    <property type="entry name" value="P-loop containing nucleotide triphosphate hydrolases"/>
    <property type="match status" value="1"/>
</dbReference>
<feature type="domain" description="RecA family profile 1" evidence="10">
    <location>
        <begin position="21"/>
        <end position="196"/>
    </location>
</feature>
<dbReference type="PANTHER" id="PTHR46457:SF1">
    <property type="entry name" value="DNA REPAIR PROTEIN RAD51 HOMOLOG 4"/>
    <property type="match status" value="1"/>
</dbReference>
<dbReference type="InterPro" id="IPR020588">
    <property type="entry name" value="RecA_ATP-bd"/>
</dbReference>
<gene>
    <name evidence="11" type="ORF">L9F63_013114</name>
</gene>
<dbReference type="GO" id="GO:0000400">
    <property type="term" value="F:four-way junction DNA binding"/>
    <property type="evidence" value="ECO:0007669"/>
    <property type="project" value="TreeGrafter"/>
</dbReference>
<evidence type="ECO:0000313" key="12">
    <source>
        <dbReference type="Proteomes" id="UP001233999"/>
    </source>
</evidence>
<proteinExistence type="inferred from homology"/>
<organism evidence="11 12">
    <name type="scientific">Diploptera punctata</name>
    <name type="common">Pacific beetle cockroach</name>
    <dbReference type="NCBI Taxonomy" id="6984"/>
    <lineage>
        <taxon>Eukaryota</taxon>
        <taxon>Metazoa</taxon>
        <taxon>Ecdysozoa</taxon>
        <taxon>Arthropoda</taxon>
        <taxon>Hexapoda</taxon>
        <taxon>Insecta</taxon>
        <taxon>Pterygota</taxon>
        <taxon>Neoptera</taxon>
        <taxon>Polyneoptera</taxon>
        <taxon>Dictyoptera</taxon>
        <taxon>Blattodea</taxon>
        <taxon>Blaberoidea</taxon>
        <taxon>Blaberidae</taxon>
        <taxon>Diplopterinae</taxon>
        <taxon>Diploptera</taxon>
    </lineage>
</organism>
<keyword evidence="9" id="KW-0539">Nucleus</keyword>
<dbReference type="GO" id="GO:0042148">
    <property type="term" value="P:DNA strand invasion"/>
    <property type="evidence" value="ECO:0007669"/>
    <property type="project" value="TreeGrafter"/>
</dbReference>
<evidence type="ECO:0000256" key="9">
    <source>
        <dbReference type="ARBA" id="ARBA00023242"/>
    </source>
</evidence>
<keyword evidence="4" id="KW-0227">DNA damage</keyword>
<evidence type="ECO:0000256" key="2">
    <source>
        <dbReference type="ARBA" id="ARBA00007095"/>
    </source>
</evidence>
<evidence type="ECO:0000256" key="6">
    <source>
        <dbReference type="ARBA" id="ARBA00023125"/>
    </source>
</evidence>
<dbReference type="InterPro" id="IPR013632">
    <property type="entry name" value="Rad51_C"/>
</dbReference>
<evidence type="ECO:0000256" key="5">
    <source>
        <dbReference type="ARBA" id="ARBA00022840"/>
    </source>
</evidence>
<evidence type="ECO:0000256" key="8">
    <source>
        <dbReference type="ARBA" id="ARBA00023204"/>
    </source>
</evidence>
<dbReference type="EMBL" id="JASPKZ010002319">
    <property type="protein sequence ID" value="KAJ9595701.1"/>
    <property type="molecule type" value="Genomic_DNA"/>
</dbReference>
<dbReference type="InterPro" id="IPR047323">
    <property type="entry name" value="Rad51D_C"/>
</dbReference>
<dbReference type="GO" id="GO:0005657">
    <property type="term" value="C:replication fork"/>
    <property type="evidence" value="ECO:0007669"/>
    <property type="project" value="TreeGrafter"/>
</dbReference>
<dbReference type="Proteomes" id="UP001233999">
    <property type="component" value="Unassembled WGS sequence"/>
</dbReference>
<evidence type="ECO:0000259" key="10">
    <source>
        <dbReference type="PROSITE" id="PS50162"/>
    </source>
</evidence>
<evidence type="ECO:0000256" key="3">
    <source>
        <dbReference type="ARBA" id="ARBA00022741"/>
    </source>
</evidence>
<dbReference type="CDD" id="cd19489">
    <property type="entry name" value="Rad51D"/>
    <property type="match status" value="1"/>
</dbReference>
<dbReference type="GO" id="GO:0005815">
    <property type="term" value="C:microtubule organizing center"/>
    <property type="evidence" value="ECO:0007669"/>
    <property type="project" value="TreeGrafter"/>
</dbReference>
<comment type="similarity">
    <text evidence="2">Belongs to the RecA family. RAD51 subfamily.</text>
</comment>
<dbReference type="AlphaFoldDB" id="A0AAD8AAU5"/>
<dbReference type="PROSITE" id="PS50162">
    <property type="entry name" value="RECA_2"/>
    <property type="match status" value="1"/>
</dbReference>
<keyword evidence="7" id="KW-0233">DNA recombination</keyword>
<dbReference type="GO" id="GO:0033063">
    <property type="term" value="C:Rad51B-Rad51C-Rad51D-XRCC2 complex"/>
    <property type="evidence" value="ECO:0007669"/>
    <property type="project" value="TreeGrafter"/>
</dbReference>
<protein>
    <recommendedName>
        <fullName evidence="10">RecA family profile 1 domain-containing protein</fullName>
    </recommendedName>
</protein>
<evidence type="ECO:0000256" key="7">
    <source>
        <dbReference type="ARBA" id="ARBA00023172"/>
    </source>
</evidence>
<keyword evidence="6" id="KW-0238">DNA-binding</keyword>
<comment type="subcellular location">
    <subcellularLocation>
        <location evidence="1">Nucleus</location>
    </subcellularLocation>
</comment>
<dbReference type="InterPro" id="IPR051988">
    <property type="entry name" value="HRR_RAD51_Paralog"/>
</dbReference>
<keyword evidence="3" id="KW-0547">Nucleotide-binding</keyword>
<comment type="caution">
    <text evidence="11">The sequence shown here is derived from an EMBL/GenBank/DDBJ whole genome shotgun (WGS) entry which is preliminary data.</text>
</comment>
<keyword evidence="8" id="KW-0234">DNA repair</keyword>
<reference evidence="11" key="2">
    <citation type="submission" date="2023-05" db="EMBL/GenBank/DDBJ databases">
        <authorList>
            <person name="Fouks B."/>
        </authorList>
    </citation>
    <scope>NUCLEOTIDE SEQUENCE</scope>
    <source>
        <strain evidence="11">Stay&amp;Tobe</strain>
        <tissue evidence="11">Testes</tissue>
    </source>
</reference>
<dbReference type="GO" id="GO:0005524">
    <property type="term" value="F:ATP binding"/>
    <property type="evidence" value="ECO:0007669"/>
    <property type="project" value="UniProtKB-KW"/>
</dbReference>
<dbReference type="GO" id="GO:0000723">
    <property type="term" value="P:telomere maintenance"/>
    <property type="evidence" value="ECO:0007669"/>
    <property type="project" value="TreeGrafter"/>
</dbReference>
<evidence type="ECO:0000256" key="4">
    <source>
        <dbReference type="ARBA" id="ARBA00022763"/>
    </source>
</evidence>
<dbReference type="InterPro" id="IPR027417">
    <property type="entry name" value="P-loop_NTPase"/>
</dbReference>
<dbReference type="GO" id="GO:0140664">
    <property type="term" value="F:ATP-dependent DNA damage sensor activity"/>
    <property type="evidence" value="ECO:0007669"/>
    <property type="project" value="InterPro"/>
</dbReference>